<accession>A0ABX0LZ75</accession>
<evidence type="ECO:0000313" key="2">
    <source>
        <dbReference type="Proteomes" id="UP000785613"/>
    </source>
</evidence>
<dbReference type="RefSeq" id="WP_167232254.1">
    <property type="nucleotide sequence ID" value="NZ_VUYU01000038.1"/>
</dbReference>
<name>A0ABX0LZ75_9BURK</name>
<comment type="caution">
    <text evidence="1">The sequence shown here is derived from an EMBL/GenBank/DDBJ whole genome shotgun (WGS) entry which is preliminary data.</text>
</comment>
<dbReference type="Proteomes" id="UP000785613">
    <property type="component" value="Unassembled WGS sequence"/>
</dbReference>
<reference evidence="1 2" key="1">
    <citation type="submission" date="2019-09" db="EMBL/GenBank/DDBJ databases">
        <title>Taxonomy of Antarctic Massilia spp.: description of Massilia rubra sp. nov., Massilia aquatica sp. nov., Massilia mucilaginosa sp. nov., Massilia frigida sp. nov. isolated from streams, lakes and regoliths.</title>
        <authorList>
            <person name="Holochova P."/>
            <person name="Sedlacek I."/>
            <person name="Kralova S."/>
            <person name="Maslanova I."/>
            <person name="Busse H.-J."/>
            <person name="Stankova E."/>
            <person name="Vrbovska V."/>
            <person name="Kovarovic V."/>
            <person name="Bartak M."/>
            <person name="Svec P."/>
            <person name="Pantucek R."/>
        </authorList>
    </citation>
    <scope>NUCLEOTIDE SEQUENCE [LARGE SCALE GENOMIC DNA]</scope>
    <source>
        <strain evidence="1 2">CCM 8692</strain>
    </source>
</reference>
<gene>
    <name evidence="1" type="ORF">F0185_31370</name>
</gene>
<dbReference type="EMBL" id="VUYU01000038">
    <property type="protein sequence ID" value="NHZ38058.1"/>
    <property type="molecule type" value="Genomic_DNA"/>
</dbReference>
<organism evidence="1 2">
    <name type="scientific">Massilia rubra</name>
    <dbReference type="NCBI Taxonomy" id="2607910"/>
    <lineage>
        <taxon>Bacteria</taxon>
        <taxon>Pseudomonadati</taxon>
        <taxon>Pseudomonadota</taxon>
        <taxon>Betaproteobacteria</taxon>
        <taxon>Burkholderiales</taxon>
        <taxon>Oxalobacteraceae</taxon>
        <taxon>Telluria group</taxon>
        <taxon>Massilia</taxon>
    </lineage>
</organism>
<proteinExistence type="predicted"/>
<keyword evidence="2" id="KW-1185">Reference proteome</keyword>
<sequence>MSNLVYLFGRAGEFLCGGEFLRPVAGSRYLFDVCFLGGNAPTVDYIVYLVDERGTRTGPIFFVQVKTTARAPKNGTGYKVGFSAADVRRAQATKVPFFVCVVDRSTEGRAKFFIKGVESTRTTGIATLAPVHDLATDAVKLDLYQEVTRLWAGQSMPALTKLI</sequence>
<protein>
    <submittedName>
        <fullName evidence="1">DUF4365 domain-containing protein</fullName>
    </submittedName>
</protein>
<evidence type="ECO:0000313" key="1">
    <source>
        <dbReference type="EMBL" id="NHZ38058.1"/>
    </source>
</evidence>